<sequence length="367" mass="39034">MRTTFISITLAGAATTITALGMLHASTPAHAYNLNNARSGSSTTMYLDPAVQGAMPSHYTALHNAAAKLNANPSNMRFSLVNDNDAVVANNNGESEVAFTSNNTKLCGSLACAWSWSSGGTLVESDVYFDIDYDWTTTDAKADSVAYTGSGYRPLLNTALHEFSHALGLGHEGDVFNVLGNAWNVVSTNGASTESVISEDVSNGLIAHYGQRPSVNEDLSLYHWEWSANINGYSRHARTPITGPSGAALSSAPESNPSLNEPAYYVSSGQTLEVTQTAENRGTTQLVTIKWYLSTNSTITTSDTVLATSALNKGRNGPFTWTRSLSLPGGLVAGTRYWVGAIIDSEGVLAEQNEINNAMYVAEVVIQ</sequence>
<proteinExistence type="predicted"/>
<evidence type="ECO:0000313" key="7">
    <source>
        <dbReference type="EMBL" id="PRP96106.1"/>
    </source>
</evidence>
<dbReference type="Proteomes" id="UP000238823">
    <property type="component" value="Unassembled WGS sequence"/>
</dbReference>
<evidence type="ECO:0000256" key="1">
    <source>
        <dbReference type="ARBA" id="ARBA00022670"/>
    </source>
</evidence>
<feature type="domain" description="Peptidase M10 metallopeptidase" evidence="6">
    <location>
        <begin position="75"/>
        <end position="184"/>
    </location>
</feature>
<dbReference type="GO" id="GO:0004222">
    <property type="term" value="F:metalloendopeptidase activity"/>
    <property type="evidence" value="ECO:0007669"/>
    <property type="project" value="InterPro"/>
</dbReference>
<evidence type="ECO:0000256" key="5">
    <source>
        <dbReference type="SAM" id="SignalP"/>
    </source>
</evidence>
<protein>
    <recommendedName>
        <fullName evidence="6">Peptidase M10 metallopeptidase domain-containing protein</fullName>
    </recommendedName>
</protein>
<dbReference type="OrthoDB" id="574310at2"/>
<comment type="caution">
    <text evidence="7">The sequence shown here is derived from an EMBL/GenBank/DDBJ whole genome shotgun (WGS) entry which is preliminary data.</text>
</comment>
<dbReference type="RefSeq" id="WP_106093727.1">
    <property type="nucleotide sequence ID" value="NZ_PVNL01000135.1"/>
</dbReference>
<keyword evidence="3" id="KW-0378">Hydrolase</keyword>
<evidence type="ECO:0000256" key="4">
    <source>
        <dbReference type="ARBA" id="ARBA00022833"/>
    </source>
</evidence>
<gene>
    <name evidence="7" type="ORF">ENSA7_69200</name>
</gene>
<feature type="signal peptide" evidence="5">
    <location>
        <begin position="1"/>
        <end position="31"/>
    </location>
</feature>
<keyword evidence="4" id="KW-0862">Zinc</keyword>
<dbReference type="AlphaFoldDB" id="A0A2S9XTB4"/>
<evidence type="ECO:0000259" key="6">
    <source>
        <dbReference type="Pfam" id="PF00413"/>
    </source>
</evidence>
<name>A0A2S9XTB4_9BACT</name>
<dbReference type="SUPFAM" id="SSF55486">
    <property type="entry name" value="Metalloproteases ('zincins'), catalytic domain"/>
    <property type="match status" value="1"/>
</dbReference>
<dbReference type="GO" id="GO:0008270">
    <property type="term" value="F:zinc ion binding"/>
    <property type="evidence" value="ECO:0007669"/>
    <property type="project" value="InterPro"/>
</dbReference>
<keyword evidence="1" id="KW-0645">Protease</keyword>
<evidence type="ECO:0000256" key="3">
    <source>
        <dbReference type="ARBA" id="ARBA00022801"/>
    </source>
</evidence>
<dbReference type="EMBL" id="PVNL01000135">
    <property type="protein sequence ID" value="PRP96106.1"/>
    <property type="molecule type" value="Genomic_DNA"/>
</dbReference>
<dbReference type="Gene3D" id="2.60.40.10">
    <property type="entry name" value="Immunoglobulins"/>
    <property type="match status" value="1"/>
</dbReference>
<reference evidence="7 8" key="1">
    <citation type="submission" date="2018-03" db="EMBL/GenBank/DDBJ databases">
        <title>Draft Genome Sequences of the Obligatory Marine Myxobacteria Enhygromyxa salina SWB007.</title>
        <authorList>
            <person name="Poehlein A."/>
            <person name="Moghaddam J.A."/>
            <person name="Harms H."/>
            <person name="Alanjari M."/>
            <person name="Koenig G.M."/>
            <person name="Daniel R."/>
            <person name="Schaeberle T.F."/>
        </authorList>
    </citation>
    <scope>NUCLEOTIDE SEQUENCE [LARGE SCALE GENOMIC DNA]</scope>
    <source>
        <strain evidence="7 8">SWB007</strain>
    </source>
</reference>
<dbReference type="GO" id="GO:0006508">
    <property type="term" value="P:proteolysis"/>
    <property type="evidence" value="ECO:0007669"/>
    <property type="project" value="UniProtKB-KW"/>
</dbReference>
<feature type="chain" id="PRO_5015393238" description="Peptidase M10 metallopeptidase domain-containing protein" evidence="5">
    <location>
        <begin position="32"/>
        <end position="367"/>
    </location>
</feature>
<accession>A0A2S9XTB4</accession>
<evidence type="ECO:0000313" key="8">
    <source>
        <dbReference type="Proteomes" id="UP000238823"/>
    </source>
</evidence>
<dbReference type="InterPro" id="IPR024079">
    <property type="entry name" value="MetalloPept_cat_dom_sf"/>
</dbReference>
<keyword evidence="5" id="KW-0732">Signal</keyword>
<dbReference type="Pfam" id="PF00413">
    <property type="entry name" value="Peptidase_M10"/>
    <property type="match status" value="1"/>
</dbReference>
<evidence type="ECO:0000256" key="2">
    <source>
        <dbReference type="ARBA" id="ARBA00022723"/>
    </source>
</evidence>
<dbReference type="GO" id="GO:0031012">
    <property type="term" value="C:extracellular matrix"/>
    <property type="evidence" value="ECO:0007669"/>
    <property type="project" value="InterPro"/>
</dbReference>
<organism evidence="7 8">
    <name type="scientific">Enhygromyxa salina</name>
    <dbReference type="NCBI Taxonomy" id="215803"/>
    <lineage>
        <taxon>Bacteria</taxon>
        <taxon>Pseudomonadati</taxon>
        <taxon>Myxococcota</taxon>
        <taxon>Polyangia</taxon>
        <taxon>Nannocystales</taxon>
        <taxon>Nannocystaceae</taxon>
        <taxon>Enhygromyxa</taxon>
    </lineage>
</organism>
<dbReference type="InterPro" id="IPR013783">
    <property type="entry name" value="Ig-like_fold"/>
</dbReference>
<dbReference type="InterPro" id="IPR001818">
    <property type="entry name" value="Pept_M10_metallopeptidase"/>
</dbReference>
<keyword evidence="2" id="KW-0479">Metal-binding</keyword>
<dbReference type="Gene3D" id="3.40.390.10">
    <property type="entry name" value="Collagenase (Catalytic Domain)"/>
    <property type="match status" value="1"/>
</dbReference>